<dbReference type="InterPro" id="IPR036397">
    <property type="entry name" value="RNaseH_sf"/>
</dbReference>
<dbReference type="Gene3D" id="1.20.1280.70">
    <property type="entry name" value="Exonuclease ExoI, domain 3"/>
    <property type="match status" value="1"/>
</dbReference>
<dbReference type="Gene3D" id="3.30.420.10">
    <property type="entry name" value="Ribonuclease H-like superfamily/Ribonuclease H"/>
    <property type="match status" value="1"/>
</dbReference>
<evidence type="ECO:0000256" key="14">
    <source>
        <dbReference type="PIRNR" id="PIRNR000977"/>
    </source>
</evidence>
<dbReference type="PROSITE" id="PS51785">
    <property type="entry name" value="EXOI_C"/>
    <property type="match status" value="1"/>
</dbReference>
<keyword evidence="19" id="KW-1185">Reference proteome</keyword>
<gene>
    <name evidence="18" type="primary">sbcB</name>
    <name evidence="18" type="ORF">OLW01_06460</name>
</gene>
<evidence type="ECO:0000256" key="8">
    <source>
        <dbReference type="ARBA" id="ARBA00022801"/>
    </source>
</evidence>
<dbReference type="InterPro" id="IPR013620">
    <property type="entry name" value="Exonuc_1_SH3"/>
</dbReference>
<evidence type="ECO:0000256" key="13">
    <source>
        <dbReference type="ARBA" id="ARBA00046792"/>
    </source>
</evidence>
<dbReference type="Pfam" id="PF00929">
    <property type="entry name" value="RNase_T"/>
    <property type="match status" value="1"/>
</dbReference>
<evidence type="ECO:0000256" key="12">
    <source>
        <dbReference type="ARBA" id="ARBA00023204"/>
    </source>
</evidence>
<proteinExistence type="predicted"/>
<evidence type="ECO:0000256" key="5">
    <source>
        <dbReference type="ARBA" id="ARBA00022722"/>
    </source>
</evidence>
<evidence type="ECO:0000256" key="6">
    <source>
        <dbReference type="ARBA" id="ARBA00022723"/>
    </source>
</evidence>
<dbReference type="InterPro" id="IPR013520">
    <property type="entry name" value="Ribonucl_H"/>
</dbReference>
<dbReference type="EC" id="3.1.11.1" evidence="3 14"/>
<name>A0ABY7APE4_9ALTE</name>
<feature type="domain" description="ExoI C-terminal" evidence="17">
    <location>
        <begin position="357"/>
        <end position="479"/>
    </location>
</feature>
<keyword evidence="11" id="KW-0238">DNA-binding</keyword>
<dbReference type="EMBL" id="CP109965">
    <property type="protein sequence ID" value="WAJ71435.1"/>
    <property type="molecule type" value="Genomic_DNA"/>
</dbReference>
<evidence type="ECO:0000256" key="7">
    <source>
        <dbReference type="ARBA" id="ARBA00022763"/>
    </source>
</evidence>
<comment type="cofactor">
    <cofactor evidence="2">
        <name>Mg(2+)</name>
        <dbReference type="ChEBI" id="CHEBI:18420"/>
    </cofactor>
</comment>
<evidence type="ECO:0000256" key="1">
    <source>
        <dbReference type="ARBA" id="ARBA00000563"/>
    </source>
</evidence>
<evidence type="ECO:0000313" key="18">
    <source>
        <dbReference type="EMBL" id="WAJ71435.1"/>
    </source>
</evidence>
<accession>A0ABY7APE4</accession>
<dbReference type="Proteomes" id="UP001163726">
    <property type="component" value="Chromosome"/>
</dbReference>
<feature type="coiled-coil region" evidence="15">
    <location>
        <begin position="444"/>
        <end position="471"/>
    </location>
</feature>
<sequence>MNQKIQPSLLWHDYETWGVNPKKDHPAQFAAIRTDLDLNEIDEPKEFFCYPPVDYLPDPQACLITQITPQLTQKKGECEHQFIKKVLAEMSHPQTCSVGYNTIRFDDEVTRYTLYRNLFDPYAREWQNGNSRWDIIDLVRACYALRPDGIEWPTKEDGSPSFKLEDLTKANGLAHEKAHDAVSDVRATIAMARLIKDKQPKLYDYLFSLRDKRKAAELIDINNLTPLVHISSKIKATQGCCTWICPMAWHPTNSNAVIVINLAVDPSPLADLTVDEMKQKLFTPSSDLSPDEERLPIKLIHLNKSPVLATAKSLSPENAQRLGIDRQACLANLNYLKQTPQIREKLVQLYESISFDDESDADYALYQGFASRSDKALMEQIQAMDIAQLAGFSSNFESEKYNQLWFRLKARNYPELLNEAEQLKWQSHCQERLMSNSGEYGLSLDSFSSKLESLAIEYEQDEQKLAVLKSLFLYTQQIYG</sequence>
<keyword evidence="8 14" id="KW-0378">Hydrolase</keyword>
<organism evidence="18 19">
    <name type="scientific">Catenovulum adriaticum</name>
    <dbReference type="NCBI Taxonomy" id="2984846"/>
    <lineage>
        <taxon>Bacteria</taxon>
        <taxon>Pseudomonadati</taxon>
        <taxon>Pseudomonadota</taxon>
        <taxon>Gammaproteobacteria</taxon>
        <taxon>Alteromonadales</taxon>
        <taxon>Alteromonadaceae</taxon>
        <taxon>Catenovulum</taxon>
    </lineage>
</organism>
<dbReference type="SUPFAM" id="SSF53098">
    <property type="entry name" value="Ribonuclease H-like"/>
    <property type="match status" value="1"/>
</dbReference>
<evidence type="ECO:0000259" key="17">
    <source>
        <dbReference type="PROSITE" id="PS51785"/>
    </source>
</evidence>
<dbReference type="InterPro" id="IPR012337">
    <property type="entry name" value="RNaseH-like_sf"/>
</dbReference>
<dbReference type="Gene3D" id="3.30.1520.20">
    <property type="entry name" value="Exonuclease ExoI, domain 2"/>
    <property type="match status" value="1"/>
</dbReference>
<dbReference type="PROSITE" id="PS51784">
    <property type="entry name" value="EXOI_SH3"/>
    <property type="match status" value="1"/>
</dbReference>
<dbReference type="RefSeq" id="WP_268075926.1">
    <property type="nucleotide sequence ID" value="NZ_CP109965.1"/>
</dbReference>
<dbReference type="PANTHER" id="PTHR11046">
    <property type="entry name" value="OLIGORIBONUCLEASE, MITOCHONDRIAL"/>
    <property type="match status" value="1"/>
</dbReference>
<evidence type="ECO:0000256" key="3">
    <source>
        <dbReference type="ARBA" id="ARBA00012108"/>
    </source>
</evidence>
<dbReference type="CDD" id="cd06138">
    <property type="entry name" value="ExoI_N"/>
    <property type="match status" value="1"/>
</dbReference>
<evidence type="ECO:0000256" key="2">
    <source>
        <dbReference type="ARBA" id="ARBA00001946"/>
    </source>
</evidence>
<dbReference type="InterPro" id="IPR023607">
    <property type="entry name" value="Exodeoxyribonuclease_I"/>
</dbReference>
<reference evidence="18" key="1">
    <citation type="submission" date="2022-10" db="EMBL/GenBank/DDBJ databases">
        <title>Catenovulum adriacola sp. nov. isolated in the Harbour of Susak.</title>
        <authorList>
            <person name="Schoch T."/>
            <person name="Reich S.J."/>
            <person name="Stoeferle S."/>
            <person name="Flaiz M."/>
            <person name="Kazda M."/>
            <person name="Riedel C.U."/>
            <person name="Duerre P."/>
        </authorList>
    </citation>
    <scope>NUCLEOTIDE SEQUENCE</scope>
    <source>
        <strain evidence="18">TS8</strain>
    </source>
</reference>
<evidence type="ECO:0000256" key="4">
    <source>
        <dbReference type="ARBA" id="ARBA00019900"/>
    </source>
</evidence>
<dbReference type="Pfam" id="PF08411">
    <property type="entry name" value="ExoI_SH3"/>
    <property type="match status" value="1"/>
</dbReference>
<comment type="subunit">
    <text evidence="13">Monomer. Interacts with ssb (via C-terminus); this interaction stimulates the exonuclease activity by recruiting the enzyme to its substrate.</text>
</comment>
<evidence type="ECO:0000259" key="16">
    <source>
        <dbReference type="PROSITE" id="PS51784"/>
    </source>
</evidence>
<dbReference type="InterPro" id="IPR038649">
    <property type="entry name" value="EXOI_SH3_sf"/>
</dbReference>
<dbReference type="Gene3D" id="1.10.287.1240">
    <property type="match status" value="1"/>
</dbReference>
<keyword evidence="10" id="KW-0460">Magnesium</keyword>
<evidence type="ECO:0000313" key="19">
    <source>
        <dbReference type="Proteomes" id="UP001163726"/>
    </source>
</evidence>
<feature type="domain" description="ExoI SH3-like" evidence="16">
    <location>
        <begin position="200"/>
        <end position="354"/>
    </location>
</feature>
<keyword evidence="12 14" id="KW-0234">DNA repair</keyword>
<protein>
    <recommendedName>
        <fullName evidence="4 14">Exodeoxyribonuclease I</fullName>
        <ecNumber evidence="3 14">3.1.11.1</ecNumber>
    </recommendedName>
</protein>
<keyword evidence="5 14" id="KW-0540">Nuclease</keyword>
<dbReference type="InterPro" id="IPR058561">
    <property type="entry name" value="Exonuc_1_C"/>
</dbReference>
<dbReference type="InterPro" id="IPR022894">
    <property type="entry name" value="Oligoribonuclease"/>
</dbReference>
<evidence type="ECO:0000256" key="10">
    <source>
        <dbReference type="ARBA" id="ARBA00022842"/>
    </source>
</evidence>
<evidence type="ECO:0000256" key="11">
    <source>
        <dbReference type="ARBA" id="ARBA00023125"/>
    </source>
</evidence>
<dbReference type="InterPro" id="IPR034747">
    <property type="entry name" value="EXOI_SH3"/>
</dbReference>
<keyword evidence="9 14" id="KW-0269">Exonuclease</keyword>
<evidence type="ECO:0000256" key="15">
    <source>
        <dbReference type="SAM" id="Coils"/>
    </source>
</evidence>
<dbReference type="NCBIfam" id="NF008746">
    <property type="entry name" value="PRK11779.1"/>
    <property type="match status" value="1"/>
</dbReference>
<dbReference type="GO" id="GO:0008310">
    <property type="term" value="F:single-stranded DNA 3'-5' DNA exonuclease activity"/>
    <property type="evidence" value="ECO:0007669"/>
    <property type="project" value="UniProtKB-EC"/>
</dbReference>
<dbReference type="Pfam" id="PF26016">
    <property type="entry name" value="ExoI_C"/>
    <property type="match status" value="1"/>
</dbReference>
<keyword evidence="6" id="KW-0479">Metal-binding</keyword>
<evidence type="ECO:0000256" key="9">
    <source>
        <dbReference type="ARBA" id="ARBA00022839"/>
    </source>
</evidence>
<dbReference type="PANTHER" id="PTHR11046:SF11">
    <property type="entry name" value="EXODEOXYRIBONUCLEASE I"/>
    <property type="match status" value="1"/>
</dbReference>
<keyword evidence="15" id="KW-0175">Coiled coil</keyword>
<keyword evidence="7 14" id="KW-0227">DNA damage</keyword>
<dbReference type="PIRSF" id="PIRSF000977">
    <property type="entry name" value="Exodeoxyribonuclease_I"/>
    <property type="match status" value="1"/>
</dbReference>
<comment type="catalytic activity">
    <reaction evidence="1 14">
        <text>Exonucleolytic cleavage in the 3'- to 5'-direction to yield nucleoside 5'-phosphates.</text>
        <dbReference type="EC" id="3.1.11.1"/>
    </reaction>
</comment>